<dbReference type="Proteomes" id="UP001268864">
    <property type="component" value="Unassembled WGS sequence"/>
</dbReference>
<feature type="region of interest" description="Disordered" evidence="1">
    <location>
        <begin position="1"/>
        <end position="29"/>
    </location>
</feature>
<keyword evidence="3" id="KW-1185">Reference proteome</keyword>
<sequence>MSRASRVWQPSEDLPTQIGGPPTFSMPDDLTGNTSWERAYLEDDEGGPVNDAERMVYLSGSDYPHRCLWALQGRTLVADCDCEAHRYRDGWCPHVASLWWQWITGRISVNHVETGREYPAPPAWLQLDDDPTAYEQLTPAELDALLTCDLGSLGVREYARVSGRSPGTVGNLLADARAKTEGRP</sequence>
<comment type="caution">
    <text evidence="2">The sequence shown here is derived from an EMBL/GenBank/DDBJ whole genome shotgun (WGS) entry which is preliminary data.</text>
</comment>
<reference evidence="2 3" key="1">
    <citation type="submission" date="2022-06" db="EMBL/GenBank/DDBJ databases">
        <title>Halomicroarcula sp. a new haloarchaeum isolate from saline soil.</title>
        <authorList>
            <person name="Strakova D."/>
            <person name="Galisteo C."/>
            <person name="Sanchez-Porro C."/>
            <person name="Ventosa A."/>
        </authorList>
    </citation>
    <scope>NUCLEOTIDE SEQUENCE [LARGE SCALE GENOMIC DNA]</scope>
    <source>
        <strain evidence="2 3">S3CR25-11</strain>
    </source>
</reference>
<dbReference type="RefSeq" id="WP_310898464.1">
    <property type="nucleotide sequence ID" value="NZ_JAMQOS010000001.1"/>
</dbReference>
<accession>A0ABU2FIR1</accession>
<gene>
    <name evidence="2" type="ORF">NDI86_00690</name>
</gene>
<proteinExistence type="predicted"/>
<evidence type="ECO:0000313" key="2">
    <source>
        <dbReference type="EMBL" id="MDS0280617.1"/>
    </source>
</evidence>
<protein>
    <submittedName>
        <fullName evidence="2">Sigma-70 region 4 domain-containing protein</fullName>
    </submittedName>
</protein>
<organism evidence="2 3">
    <name type="scientific">Haloarcula onubensis</name>
    <dbReference type="NCBI Taxonomy" id="2950539"/>
    <lineage>
        <taxon>Archaea</taxon>
        <taxon>Methanobacteriati</taxon>
        <taxon>Methanobacteriota</taxon>
        <taxon>Stenosarchaea group</taxon>
        <taxon>Halobacteria</taxon>
        <taxon>Halobacteriales</taxon>
        <taxon>Haloarculaceae</taxon>
        <taxon>Haloarcula</taxon>
    </lineage>
</organism>
<evidence type="ECO:0000313" key="3">
    <source>
        <dbReference type="Proteomes" id="UP001268864"/>
    </source>
</evidence>
<evidence type="ECO:0000256" key="1">
    <source>
        <dbReference type="SAM" id="MobiDB-lite"/>
    </source>
</evidence>
<name>A0ABU2FIR1_9EURY</name>
<dbReference type="EMBL" id="JAMQOS010000001">
    <property type="protein sequence ID" value="MDS0280617.1"/>
    <property type="molecule type" value="Genomic_DNA"/>
</dbReference>